<name>A0A9N9HP50_9GLOM</name>
<proteinExistence type="predicted"/>
<keyword evidence="3" id="KW-1185">Reference proteome</keyword>
<feature type="compositionally biased region" description="Polar residues" evidence="1">
    <location>
        <begin position="1"/>
        <end position="33"/>
    </location>
</feature>
<reference evidence="2" key="1">
    <citation type="submission" date="2021-06" db="EMBL/GenBank/DDBJ databases">
        <authorList>
            <person name="Kallberg Y."/>
            <person name="Tangrot J."/>
            <person name="Rosling A."/>
        </authorList>
    </citation>
    <scope>NUCLEOTIDE SEQUENCE</scope>
    <source>
        <strain evidence="2">UK204</strain>
    </source>
</reference>
<evidence type="ECO:0000313" key="3">
    <source>
        <dbReference type="Proteomes" id="UP000789570"/>
    </source>
</evidence>
<organism evidence="2 3">
    <name type="scientific">Funneliformis caledonium</name>
    <dbReference type="NCBI Taxonomy" id="1117310"/>
    <lineage>
        <taxon>Eukaryota</taxon>
        <taxon>Fungi</taxon>
        <taxon>Fungi incertae sedis</taxon>
        <taxon>Mucoromycota</taxon>
        <taxon>Glomeromycotina</taxon>
        <taxon>Glomeromycetes</taxon>
        <taxon>Glomerales</taxon>
        <taxon>Glomeraceae</taxon>
        <taxon>Funneliformis</taxon>
    </lineage>
</organism>
<sequence>MPMPQLNDNTSQLNNIENNSPVTNRNPNWQHESFQLPKGWALKEKQTFGGKGTGKRMTKKGWISRYAVALKDQATKTALQNKK</sequence>
<evidence type="ECO:0000313" key="2">
    <source>
        <dbReference type="EMBL" id="CAG8698775.1"/>
    </source>
</evidence>
<dbReference type="AlphaFoldDB" id="A0A9N9HP50"/>
<feature type="region of interest" description="Disordered" evidence="1">
    <location>
        <begin position="1"/>
        <end position="41"/>
    </location>
</feature>
<accession>A0A9N9HP50</accession>
<gene>
    <name evidence="2" type="ORF">FCALED_LOCUS13366</name>
</gene>
<dbReference type="Proteomes" id="UP000789570">
    <property type="component" value="Unassembled WGS sequence"/>
</dbReference>
<evidence type="ECO:0000256" key="1">
    <source>
        <dbReference type="SAM" id="MobiDB-lite"/>
    </source>
</evidence>
<comment type="caution">
    <text evidence="2">The sequence shown here is derived from an EMBL/GenBank/DDBJ whole genome shotgun (WGS) entry which is preliminary data.</text>
</comment>
<protein>
    <submittedName>
        <fullName evidence="2">7089_t:CDS:1</fullName>
    </submittedName>
</protein>
<dbReference type="EMBL" id="CAJVPQ010007624">
    <property type="protein sequence ID" value="CAG8698775.1"/>
    <property type="molecule type" value="Genomic_DNA"/>
</dbReference>